<dbReference type="Pfam" id="PF14301">
    <property type="entry name" value="DUF4376"/>
    <property type="match status" value="1"/>
</dbReference>
<dbReference type="AlphaFoldDB" id="A0AAN3KWJ9"/>
<evidence type="ECO:0000259" key="1">
    <source>
        <dbReference type="Pfam" id="PF14301"/>
    </source>
</evidence>
<feature type="domain" description="DUF4376" evidence="1">
    <location>
        <begin position="74"/>
        <end position="174"/>
    </location>
</feature>
<organism evidence="2 3">
    <name type="scientific">Escherichia coli</name>
    <dbReference type="NCBI Taxonomy" id="562"/>
    <lineage>
        <taxon>Bacteria</taxon>
        <taxon>Pseudomonadati</taxon>
        <taxon>Pseudomonadota</taxon>
        <taxon>Gammaproteobacteria</taxon>
        <taxon>Enterobacterales</taxon>
        <taxon>Enterobacteriaceae</taxon>
        <taxon>Escherichia</taxon>
    </lineage>
</organism>
<dbReference type="InterPro" id="IPR025484">
    <property type="entry name" value="DUF4376"/>
</dbReference>
<dbReference type="EMBL" id="AATCLQ010000133">
    <property type="protein sequence ID" value="EFJ6484829.1"/>
    <property type="molecule type" value="Genomic_DNA"/>
</dbReference>
<sequence>MPEIVTEIRHARYDESGNIHAEMKLPSGECWMDIVVMPHDPDVIWRELFAAIAGGQYGAVTPWRESQDMLEKEKEKACDRINIWRNEEENKEIVFEWQGRRWDAGKRSLSRLEPVLAVTEHLPERFFWTDADNHDVAVDADELKALGVAMKQAMVAHGFRIHERQRQMKQEIAGMTRYRDVLCYQPGWGSEEPVFT</sequence>
<dbReference type="Proteomes" id="UP000711811">
    <property type="component" value="Unassembled WGS sequence"/>
</dbReference>
<evidence type="ECO:0000313" key="3">
    <source>
        <dbReference type="Proteomes" id="UP000711811"/>
    </source>
</evidence>
<evidence type="ECO:0000313" key="2">
    <source>
        <dbReference type="EMBL" id="EFJ6484829.1"/>
    </source>
</evidence>
<proteinExistence type="predicted"/>
<gene>
    <name evidence="2" type="ORF">A2J79_005310</name>
</gene>
<accession>A0AAN3KWJ9</accession>
<reference evidence="2" key="1">
    <citation type="submission" date="2020-02" db="EMBL/GenBank/DDBJ databases">
        <authorList>
            <person name="Ashton P.M."/>
            <person name="Dallman T."/>
            <person name="Nair S."/>
            <person name="De Pinna E."/>
            <person name="Peters T."/>
            <person name="Grant K."/>
        </authorList>
    </citation>
    <scope>NUCLEOTIDE SEQUENCE</scope>
    <source>
        <strain evidence="2">93335</strain>
    </source>
</reference>
<dbReference type="RefSeq" id="WP_001114215.1">
    <property type="nucleotide sequence ID" value="NZ_CCVO01000099.1"/>
</dbReference>
<comment type="caution">
    <text evidence="2">The sequence shown here is derived from an EMBL/GenBank/DDBJ whole genome shotgun (WGS) entry which is preliminary data.</text>
</comment>
<protein>
    <submittedName>
        <fullName evidence="2">DUF4376 domain-containing protein</fullName>
    </submittedName>
</protein>
<name>A0AAN3KWJ9_ECOLX</name>